<accession>H6Q767</accession>
<reference evidence="6 7" key="1">
    <citation type="journal article" date="2012" name="Stand. Genomic Sci.">
        <title>Complete genome sequence of Pyrobaculum oguniense.</title>
        <authorList>
            <person name="Bernick D.L."/>
            <person name="Karplus K."/>
            <person name="Lui L.M."/>
            <person name="Coker J.K."/>
            <person name="Murphy J.N."/>
            <person name="Chan P.P."/>
            <person name="Cozen A.E."/>
            <person name="Lowe T.M."/>
        </authorList>
    </citation>
    <scope>NUCLEOTIDE SEQUENCE [LARGE SCALE GENOMIC DNA]</scope>
    <source>
        <strain evidence="6 7">TE7</strain>
    </source>
</reference>
<dbReference type="SUPFAM" id="SSF48150">
    <property type="entry name" value="DNA-glycosylase"/>
    <property type="match status" value="1"/>
</dbReference>
<dbReference type="GO" id="GO:0016798">
    <property type="term" value="F:hydrolase activity, acting on glycosyl bonds"/>
    <property type="evidence" value="ECO:0007669"/>
    <property type="project" value="UniProtKB-KW"/>
</dbReference>
<dbReference type="AlphaFoldDB" id="H6Q767"/>
<keyword evidence="3" id="KW-0408">Iron</keyword>
<keyword evidence="1" id="KW-0004">4Fe-4S</keyword>
<name>H6Q767_PYROT</name>
<keyword evidence="6" id="KW-0326">Glycosidase</keyword>
<dbReference type="InterPro" id="IPR003265">
    <property type="entry name" value="HhH-GPD_domain"/>
</dbReference>
<keyword evidence="2" id="KW-0479">Metal-binding</keyword>
<dbReference type="eggNOG" id="arCOG00462">
    <property type="taxonomic scope" value="Archaea"/>
</dbReference>
<dbReference type="GO" id="GO:0140078">
    <property type="term" value="F:class I DNA-(apurinic or apyrimidinic site) endonuclease activity"/>
    <property type="evidence" value="ECO:0007669"/>
    <property type="project" value="UniProtKB-EC"/>
</dbReference>
<keyword evidence="4" id="KW-0411">Iron-sulfur</keyword>
<dbReference type="Pfam" id="PF00730">
    <property type="entry name" value="HhH-GPD"/>
    <property type="match status" value="1"/>
</dbReference>
<keyword evidence="6" id="KW-0456">Lyase</keyword>
<dbReference type="InterPro" id="IPR011257">
    <property type="entry name" value="DNA_glycosylase"/>
</dbReference>
<evidence type="ECO:0000256" key="1">
    <source>
        <dbReference type="ARBA" id="ARBA00022485"/>
    </source>
</evidence>
<dbReference type="EC" id="3.2.2.-" evidence="6"/>
<evidence type="ECO:0000313" key="7">
    <source>
        <dbReference type="Proteomes" id="UP000009062"/>
    </source>
</evidence>
<gene>
    <name evidence="6" type="ordered locus">Pogu_0504</name>
</gene>
<dbReference type="HOGENOM" id="CLU_1943942_0_0_2"/>
<sequence length="129" mass="14586">MDPRSLAEIVAEWCEDNCDWGLPWRRSPTPWGILAAALLLRKTTAKQMAAVYEEFLKRYPEPRALLQAPEEELKALLRPLGIENQRARLFKELARELAEKFGGQVPCDREALESLPGAGPYAASPNRVR</sequence>
<keyword evidence="7" id="KW-1185">Reference proteome</keyword>
<keyword evidence="6" id="KW-0378">Hydrolase</keyword>
<dbReference type="EC" id="4.2.99.18" evidence="6"/>
<dbReference type="Gene3D" id="1.10.340.30">
    <property type="entry name" value="Hypothetical protein, domain 2"/>
    <property type="match status" value="1"/>
</dbReference>
<dbReference type="STRING" id="698757.Pogu_0504"/>
<dbReference type="EMBL" id="CP003316">
    <property type="protein sequence ID" value="AFA38531.1"/>
    <property type="molecule type" value="Genomic_DNA"/>
</dbReference>
<evidence type="ECO:0000256" key="4">
    <source>
        <dbReference type="ARBA" id="ARBA00023014"/>
    </source>
</evidence>
<dbReference type="Proteomes" id="UP000009062">
    <property type="component" value="Chromosome"/>
</dbReference>
<evidence type="ECO:0000256" key="3">
    <source>
        <dbReference type="ARBA" id="ARBA00023004"/>
    </source>
</evidence>
<feature type="domain" description="HhH-GPD" evidence="5">
    <location>
        <begin position="36"/>
        <end position="103"/>
    </location>
</feature>
<dbReference type="GO" id="GO:0051539">
    <property type="term" value="F:4 iron, 4 sulfur cluster binding"/>
    <property type="evidence" value="ECO:0007669"/>
    <property type="project" value="UniProtKB-KW"/>
</dbReference>
<proteinExistence type="predicted"/>
<dbReference type="GO" id="GO:0006284">
    <property type="term" value="P:base-excision repair"/>
    <property type="evidence" value="ECO:0007669"/>
    <property type="project" value="InterPro"/>
</dbReference>
<evidence type="ECO:0000313" key="6">
    <source>
        <dbReference type="EMBL" id="AFA38531.1"/>
    </source>
</evidence>
<evidence type="ECO:0000256" key="2">
    <source>
        <dbReference type="ARBA" id="ARBA00022723"/>
    </source>
</evidence>
<dbReference type="GO" id="GO:0046872">
    <property type="term" value="F:metal ion binding"/>
    <property type="evidence" value="ECO:0007669"/>
    <property type="project" value="UniProtKB-KW"/>
</dbReference>
<dbReference type="PANTHER" id="PTHR10359">
    <property type="entry name" value="A/G-SPECIFIC ADENINE GLYCOSYLASE/ENDONUCLEASE III"/>
    <property type="match status" value="1"/>
</dbReference>
<organism evidence="6 7">
    <name type="scientific">Pyrobaculum oguniense (strain DSM 13380 / JCM 10595 / TE7)</name>
    <dbReference type="NCBI Taxonomy" id="698757"/>
    <lineage>
        <taxon>Archaea</taxon>
        <taxon>Thermoproteota</taxon>
        <taxon>Thermoprotei</taxon>
        <taxon>Thermoproteales</taxon>
        <taxon>Thermoproteaceae</taxon>
        <taxon>Pyrobaculum</taxon>
    </lineage>
</organism>
<dbReference type="CDD" id="cd00056">
    <property type="entry name" value="ENDO3c"/>
    <property type="match status" value="1"/>
</dbReference>
<dbReference type="KEGG" id="pog:Pogu_0504"/>
<protein>
    <submittedName>
        <fullName evidence="6">A/G-specific DNA glycosylase</fullName>
        <ecNumber evidence="6">3.2.2.-</ecNumber>
        <ecNumber evidence="6">4.2.99.18</ecNumber>
    </submittedName>
</protein>
<evidence type="ECO:0000259" key="5">
    <source>
        <dbReference type="Pfam" id="PF00730"/>
    </source>
</evidence>